<evidence type="ECO:0000256" key="16">
    <source>
        <dbReference type="ARBA" id="ARBA00047899"/>
    </source>
</evidence>
<proteinExistence type="predicted"/>
<dbReference type="SMART" id="SM00220">
    <property type="entry name" value="S_TKc"/>
    <property type="match status" value="1"/>
</dbReference>
<protein>
    <recommendedName>
        <fullName evidence="2">non-specific serine/threonine protein kinase</fullName>
        <ecNumber evidence="2">2.7.11.1</ecNumber>
    </recommendedName>
</protein>
<evidence type="ECO:0000256" key="19">
    <source>
        <dbReference type="SAM" id="Phobius"/>
    </source>
</evidence>
<dbReference type="AlphaFoldDB" id="A0AAN7IZE4"/>
<comment type="subcellular location">
    <subcellularLocation>
        <location evidence="1">Membrane</location>
        <topology evidence="1">Single-pass membrane protein</topology>
    </subcellularLocation>
</comment>
<evidence type="ECO:0000256" key="12">
    <source>
        <dbReference type="ARBA" id="ARBA00022840"/>
    </source>
</evidence>
<keyword evidence="4" id="KW-0597">Phosphoprotein</keyword>
<dbReference type="InterPro" id="IPR000719">
    <property type="entry name" value="Prot_kinase_dom"/>
</dbReference>
<evidence type="ECO:0000256" key="18">
    <source>
        <dbReference type="PROSITE-ProRule" id="PRU10141"/>
    </source>
</evidence>
<keyword evidence="13 19" id="KW-1133">Transmembrane helix</keyword>
<dbReference type="PRINTS" id="PR00019">
    <property type="entry name" value="LEURICHRPT"/>
</dbReference>
<evidence type="ECO:0000256" key="7">
    <source>
        <dbReference type="ARBA" id="ARBA00022692"/>
    </source>
</evidence>
<dbReference type="PROSITE" id="PS51450">
    <property type="entry name" value="LRR"/>
    <property type="match status" value="1"/>
</dbReference>
<accession>A0AAN7IZE4</accession>
<gene>
    <name evidence="21" type="ORF">RGQ29_018718</name>
</gene>
<evidence type="ECO:0000313" key="21">
    <source>
        <dbReference type="EMBL" id="KAK4595074.1"/>
    </source>
</evidence>
<dbReference type="Pfam" id="PF12819">
    <property type="entry name" value="Malectin_like"/>
    <property type="match status" value="1"/>
</dbReference>
<dbReference type="InterPro" id="IPR024788">
    <property type="entry name" value="Malectin-like_Carb-bd_dom"/>
</dbReference>
<comment type="caution">
    <text evidence="21">The sequence shown here is derived from an EMBL/GenBank/DDBJ whole genome shotgun (WGS) entry which is preliminary data.</text>
</comment>
<dbReference type="InterPro" id="IPR001245">
    <property type="entry name" value="Ser-Thr/Tyr_kinase_cat_dom"/>
</dbReference>
<keyword evidence="7 19" id="KW-0812">Transmembrane</keyword>
<dbReference type="InterPro" id="IPR003591">
    <property type="entry name" value="Leu-rich_rpt_typical-subtyp"/>
</dbReference>
<keyword evidence="15" id="KW-0675">Receptor</keyword>
<dbReference type="SMART" id="SM00369">
    <property type="entry name" value="LRR_TYP"/>
    <property type="match status" value="2"/>
</dbReference>
<comment type="catalytic activity">
    <reaction evidence="16">
        <text>L-threonyl-[protein] + ATP = O-phospho-L-threonyl-[protein] + ADP + H(+)</text>
        <dbReference type="Rhea" id="RHEA:46608"/>
        <dbReference type="Rhea" id="RHEA-COMP:11060"/>
        <dbReference type="Rhea" id="RHEA-COMP:11605"/>
        <dbReference type="ChEBI" id="CHEBI:15378"/>
        <dbReference type="ChEBI" id="CHEBI:30013"/>
        <dbReference type="ChEBI" id="CHEBI:30616"/>
        <dbReference type="ChEBI" id="CHEBI:61977"/>
        <dbReference type="ChEBI" id="CHEBI:456216"/>
        <dbReference type="EC" id="2.7.11.1"/>
    </reaction>
</comment>
<organism evidence="21 22">
    <name type="scientific">Quercus rubra</name>
    <name type="common">Northern red oak</name>
    <name type="synonym">Quercus borealis</name>
    <dbReference type="NCBI Taxonomy" id="3512"/>
    <lineage>
        <taxon>Eukaryota</taxon>
        <taxon>Viridiplantae</taxon>
        <taxon>Streptophyta</taxon>
        <taxon>Embryophyta</taxon>
        <taxon>Tracheophyta</taxon>
        <taxon>Spermatophyta</taxon>
        <taxon>Magnoliopsida</taxon>
        <taxon>eudicotyledons</taxon>
        <taxon>Gunneridae</taxon>
        <taxon>Pentapetalae</taxon>
        <taxon>rosids</taxon>
        <taxon>fabids</taxon>
        <taxon>Fagales</taxon>
        <taxon>Fagaceae</taxon>
        <taxon>Quercus</taxon>
    </lineage>
</organism>
<evidence type="ECO:0000256" key="13">
    <source>
        <dbReference type="ARBA" id="ARBA00022989"/>
    </source>
</evidence>
<comment type="catalytic activity">
    <reaction evidence="17">
        <text>L-seryl-[protein] + ATP = O-phospho-L-seryl-[protein] + ADP + H(+)</text>
        <dbReference type="Rhea" id="RHEA:17989"/>
        <dbReference type="Rhea" id="RHEA-COMP:9863"/>
        <dbReference type="Rhea" id="RHEA-COMP:11604"/>
        <dbReference type="ChEBI" id="CHEBI:15378"/>
        <dbReference type="ChEBI" id="CHEBI:29999"/>
        <dbReference type="ChEBI" id="CHEBI:30616"/>
        <dbReference type="ChEBI" id="CHEBI:83421"/>
        <dbReference type="ChEBI" id="CHEBI:456216"/>
        <dbReference type="EC" id="2.7.11.1"/>
    </reaction>
</comment>
<dbReference type="EC" id="2.7.11.1" evidence="2"/>
<dbReference type="CDD" id="cd14066">
    <property type="entry name" value="STKc_IRAK"/>
    <property type="match status" value="1"/>
</dbReference>
<keyword evidence="5" id="KW-0433">Leucine-rich repeat</keyword>
<evidence type="ECO:0000256" key="9">
    <source>
        <dbReference type="ARBA" id="ARBA00022737"/>
    </source>
</evidence>
<keyword evidence="11" id="KW-0418">Kinase</keyword>
<keyword evidence="10 18" id="KW-0547">Nucleotide-binding</keyword>
<dbReference type="InterPro" id="IPR032675">
    <property type="entry name" value="LRR_dom_sf"/>
</dbReference>
<dbReference type="EMBL" id="JAXUIC010000004">
    <property type="protein sequence ID" value="KAK4595074.1"/>
    <property type="molecule type" value="Genomic_DNA"/>
</dbReference>
<keyword evidence="22" id="KW-1185">Reference proteome</keyword>
<dbReference type="Pfam" id="PF07714">
    <property type="entry name" value="PK_Tyr_Ser-Thr"/>
    <property type="match status" value="1"/>
</dbReference>
<dbReference type="SUPFAM" id="SSF52058">
    <property type="entry name" value="L domain-like"/>
    <property type="match status" value="1"/>
</dbReference>
<name>A0AAN7IZE4_QUERU</name>
<dbReference type="Gene3D" id="3.80.10.10">
    <property type="entry name" value="Ribonuclease Inhibitor"/>
    <property type="match status" value="1"/>
</dbReference>
<dbReference type="Gene3D" id="1.10.510.10">
    <property type="entry name" value="Transferase(Phosphotransferase) domain 1"/>
    <property type="match status" value="1"/>
</dbReference>
<dbReference type="GO" id="GO:0004674">
    <property type="term" value="F:protein serine/threonine kinase activity"/>
    <property type="evidence" value="ECO:0007669"/>
    <property type="project" value="UniProtKB-KW"/>
</dbReference>
<dbReference type="GO" id="GO:0005524">
    <property type="term" value="F:ATP binding"/>
    <property type="evidence" value="ECO:0007669"/>
    <property type="project" value="UniProtKB-UniRule"/>
</dbReference>
<evidence type="ECO:0000256" key="10">
    <source>
        <dbReference type="ARBA" id="ARBA00022741"/>
    </source>
</evidence>
<evidence type="ECO:0000256" key="1">
    <source>
        <dbReference type="ARBA" id="ARBA00004167"/>
    </source>
</evidence>
<feature type="transmembrane region" description="Helical" evidence="19">
    <location>
        <begin position="539"/>
        <end position="564"/>
    </location>
</feature>
<dbReference type="GO" id="GO:0016020">
    <property type="term" value="C:membrane"/>
    <property type="evidence" value="ECO:0007669"/>
    <property type="project" value="UniProtKB-SubCell"/>
</dbReference>
<dbReference type="PROSITE" id="PS00107">
    <property type="entry name" value="PROTEIN_KINASE_ATP"/>
    <property type="match status" value="1"/>
</dbReference>
<dbReference type="Pfam" id="PF13855">
    <property type="entry name" value="LRR_8"/>
    <property type="match status" value="1"/>
</dbReference>
<keyword evidence="9" id="KW-0677">Repeat</keyword>
<evidence type="ECO:0000259" key="20">
    <source>
        <dbReference type="PROSITE" id="PS50011"/>
    </source>
</evidence>
<sequence length="908" mass="102366">MDYTLELIFVLKAWRVVVLVIGILGNWKLAKGDNEHVERKLVDHVPGFISIDCGATEDYLDDGTGIFYKSDTDFIDTGTNSNISPSNQYAHPNFGRQIINLRSFPQGKKNCYTMKPEQGKNSNYLIKFYFYYGNYDNKNKTPKFDVYVGVNFVYTFENLDVHTLWYFDVIHVPTSDIIYVCFINTGSGIPFISALELRPLDKSLYPFNFGALINSWRYDLGSTTTSVRFIRYENDVYDRLWYTYSKLPNSVPINNSSVIEIQNNNDSYQLPLEVLRTAIQPSSGYHYLSSSDVLDYIEGSKYYVCFHFAEIAILTQGMKREFIINVNEGSYISDRITLDYLKPLSICLNRTFDSLRFVINATTGSDLPPILNAFEVYGVIPQYNLHKPTNSRDVAAIMDIKQKLRISREDWQVDPCVPKELTWSGLTCNSSDDTSMIISLNLSSSKLTGEIPFSLFNLTALQYLDLSYNELTGSVPKFLAQLPNLKALNLSGNQLNGSIPEDLIQKSRNGSLVFSFGKKPDLCLSIPCTKEKKKPKRELIVALVATSMVVLVLLLLIFCALAIYKRKGRERASRSNFKIRNQQYNYSEVVQITDNLKTVIGEGGFGKVYLGILKDETQVAVKLLSTSSKQGYKEFRAEAQLLMIVHHKNLVSLVGYCDEGENKALIYEYMANGNLKQNLSVTNTNVLNWNQRLQIAMDAAHGLEYLHNGCKPPIIHRDLKTSNILLDENMRAKIADFGLSRAFATENESHISTSLAGTLGYLDPESQTSGNLNKKGDVYSFGIVLFELITGRPAIMRGREKNTHILDWVYPIIESGDIGSIVDPRLRGEFYTNSAWKAVEIAMSCIPSPAIQRPDMSQVLVELKECLDLETAHGRSHTLAIEANETTSSIPFTMSSMELQSDISALAR</sequence>
<dbReference type="FunFam" id="1.10.510.10:FF:000146">
    <property type="entry name" value="LRR receptor-like serine/threonine-protein kinase IOS1"/>
    <property type="match status" value="1"/>
</dbReference>
<evidence type="ECO:0000256" key="15">
    <source>
        <dbReference type="ARBA" id="ARBA00023170"/>
    </source>
</evidence>
<keyword evidence="3" id="KW-0723">Serine/threonine-protein kinase</keyword>
<dbReference type="PROSITE" id="PS00108">
    <property type="entry name" value="PROTEIN_KINASE_ST"/>
    <property type="match status" value="1"/>
</dbReference>
<evidence type="ECO:0000256" key="17">
    <source>
        <dbReference type="ARBA" id="ARBA00048679"/>
    </source>
</evidence>
<keyword evidence="6" id="KW-0808">Transferase</keyword>
<evidence type="ECO:0000256" key="8">
    <source>
        <dbReference type="ARBA" id="ARBA00022729"/>
    </source>
</evidence>
<evidence type="ECO:0000256" key="4">
    <source>
        <dbReference type="ARBA" id="ARBA00022553"/>
    </source>
</evidence>
<evidence type="ECO:0000256" key="14">
    <source>
        <dbReference type="ARBA" id="ARBA00023136"/>
    </source>
</evidence>
<keyword evidence="8" id="KW-0732">Signal</keyword>
<dbReference type="InterPro" id="IPR008271">
    <property type="entry name" value="Ser/Thr_kinase_AS"/>
</dbReference>
<keyword evidence="14 19" id="KW-0472">Membrane</keyword>
<dbReference type="PANTHER" id="PTHR45631:SF212">
    <property type="entry name" value="PROTEIN KINASE DOMAIN-CONTAINING PROTEIN"/>
    <property type="match status" value="1"/>
</dbReference>
<keyword evidence="12 18" id="KW-0067">ATP-binding</keyword>
<evidence type="ECO:0000256" key="2">
    <source>
        <dbReference type="ARBA" id="ARBA00012513"/>
    </source>
</evidence>
<dbReference type="SUPFAM" id="SSF56112">
    <property type="entry name" value="Protein kinase-like (PK-like)"/>
    <property type="match status" value="1"/>
</dbReference>
<reference evidence="21 22" key="1">
    <citation type="journal article" date="2023" name="G3 (Bethesda)">
        <title>A haplotype-resolved chromosome-scale genome for Quercus rubra L. provides insights into the genetics of adaptive traits for red oak species.</title>
        <authorList>
            <person name="Kapoor B."/>
            <person name="Jenkins J."/>
            <person name="Schmutz J."/>
            <person name="Zhebentyayeva T."/>
            <person name="Kuelheim C."/>
            <person name="Coggeshall M."/>
            <person name="Heim C."/>
            <person name="Lasky J.R."/>
            <person name="Leites L."/>
            <person name="Islam-Faridi N."/>
            <person name="Romero-Severson J."/>
            <person name="DeLeo V.L."/>
            <person name="Lucas S.M."/>
            <person name="Lazic D."/>
            <person name="Gailing O."/>
            <person name="Carlson J."/>
            <person name="Staton M."/>
        </authorList>
    </citation>
    <scope>NUCLEOTIDE SEQUENCE [LARGE SCALE GENOMIC DNA]</scope>
    <source>
        <strain evidence="21">Pseudo-F2</strain>
    </source>
</reference>
<evidence type="ECO:0000256" key="6">
    <source>
        <dbReference type="ARBA" id="ARBA00022679"/>
    </source>
</evidence>
<dbReference type="PROSITE" id="PS50011">
    <property type="entry name" value="PROTEIN_KINASE_DOM"/>
    <property type="match status" value="1"/>
</dbReference>
<dbReference type="PANTHER" id="PTHR45631">
    <property type="entry name" value="OS07G0107800 PROTEIN-RELATED"/>
    <property type="match status" value="1"/>
</dbReference>
<dbReference type="FunFam" id="3.30.200.20:FF:000394">
    <property type="entry name" value="Leucine-rich repeat receptor-like protein kinase"/>
    <property type="match status" value="1"/>
</dbReference>
<evidence type="ECO:0000313" key="22">
    <source>
        <dbReference type="Proteomes" id="UP001324115"/>
    </source>
</evidence>
<dbReference type="Proteomes" id="UP001324115">
    <property type="component" value="Unassembled WGS sequence"/>
</dbReference>
<dbReference type="Gene3D" id="3.30.200.20">
    <property type="entry name" value="Phosphorylase Kinase, domain 1"/>
    <property type="match status" value="1"/>
</dbReference>
<dbReference type="FunFam" id="3.80.10.10:FF:000129">
    <property type="entry name" value="Leucine-rich repeat receptor-like kinase"/>
    <property type="match status" value="1"/>
</dbReference>
<dbReference type="InterPro" id="IPR011009">
    <property type="entry name" value="Kinase-like_dom_sf"/>
</dbReference>
<feature type="binding site" evidence="18">
    <location>
        <position position="622"/>
    </location>
    <ligand>
        <name>ATP</name>
        <dbReference type="ChEBI" id="CHEBI:30616"/>
    </ligand>
</feature>
<feature type="domain" description="Protein kinase" evidence="20">
    <location>
        <begin position="594"/>
        <end position="867"/>
    </location>
</feature>
<evidence type="ECO:0000256" key="5">
    <source>
        <dbReference type="ARBA" id="ARBA00022614"/>
    </source>
</evidence>
<evidence type="ECO:0000256" key="3">
    <source>
        <dbReference type="ARBA" id="ARBA00022527"/>
    </source>
</evidence>
<evidence type="ECO:0000256" key="11">
    <source>
        <dbReference type="ARBA" id="ARBA00022777"/>
    </source>
</evidence>
<dbReference type="InterPro" id="IPR017441">
    <property type="entry name" value="Protein_kinase_ATP_BS"/>
</dbReference>
<dbReference type="InterPro" id="IPR001611">
    <property type="entry name" value="Leu-rich_rpt"/>
</dbReference>